<gene>
    <name evidence="1" type="ORF">ARN_06550</name>
</gene>
<dbReference type="EMBL" id="FN545163">
    <property type="protein sequence ID" value="CBA71953.1"/>
    <property type="molecule type" value="Genomic_DNA"/>
</dbReference>
<evidence type="ECO:0000313" key="1">
    <source>
        <dbReference type="EMBL" id="CBA71953.1"/>
    </source>
</evidence>
<organism evidence="1">
    <name type="scientific">Arsenophonus nasoniae</name>
    <name type="common">son-killer infecting Nasonia vitripennis</name>
    <dbReference type="NCBI Taxonomy" id="638"/>
    <lineage>
        <taxon>Bacteria</taxon>
        <taxon>Pseudomonadati</taxon>
        <taxon>Pseudomonadota</taxon>
        <taxon>Gammaproteobacteria</taxon>
        <taxon>Enterobacterales</taxon>
        <taxon>Morganellaceae</taxon>
        <taxon>Arsenophonus</taxon>
    </lineage>
</organism>
<name>D2TX46_9GAMM</name>
<sequence length="169" mass="20183">MRMKKTEKQVCILKLMVIALNEAIKSGHFDLNGRSADDRTKNRHGYRELIIAGRRTIINWFDLGYDELRISVWWNYQPEMIPAKSKRFVESFPPRYSMPQVYRPFFKYILWACGSCHFERRTGKFIYGKEGCQFFDIYINENAIFYLDEIPSEEPQGYATHRFIQNSNQ</sequence>
<protein>
    <submittedName>
        <fullName evidence="1">Uncharacterized protein</fullName>
    </submittedName>
</protein>
<accession>D2TX46</accession>
<proteinExistence type="predicted"/>
<dbReference type="AlphaFoldDB" id="D2TX46"/>
<reference evidence="1" key="1">
    <citation type="journal article" date="2010" name="Insect Mol. Biol.">
        <title>The draft genome sequence of Arsenophonus nasoniae, son-killer bacterium of Nasonia vitripennis, reveals genes associated with virulence and symbiosis.</title>
        <authorList>
            <person name="Wilkes T."/>
            <person name="Darby A.C."/>
            <person name="Choi J."/>
            <person name="Colborne J.K."/>
            <person name="Werren J.H."/>
            <person name="Hurst G.D.D."/>
        </authorList>
    </citation>
    <scope>NUCLEOTIDE SEQUENCE</scope>
</reference>